<reference evidence="1" key="1">
    <citation type="submission" date="2018-06" db="EMBL/GenBank/DDBJ databases">
        <authorList>
            <person name="Zhirakovskaya E."/>
        </authorList>
    </citation>
    <scope>NUCLEOTIDE SEQUENCE</scope>
</reference>
<name>A0A3B0X4A6_9ZZZZ</name>
<evidence type="ECO:0000313" key="1">
    <source>
        <dbReference type="EMBL" id="VAW50724.1"/>
    </source>
</evidence>
<protein>
    <recommendedName>
        <fullName evidence="2">Lipoprotein</fullName>
    </recommendedName>
</protein>
<dbReference type="EMBL" id="UOFE01000006">
    <property type="protein sequence ID" value="VAW50724.1"/>
    <property type="molecule type" value="Genomic_DNA"/>
</dbReference>
<sequence length="68" mass="8238">MVYFYRIFWVLFFSLTISACGKSNWYEAAKFSHTTECRNGPISEYDRCMEGVNKNYDEYEKDREELVR</sequence>
<organism evidence="1">
    <name type="scientific">hydrothermal vent metagenome</name>
    <dbReference type="NCBI Taxonomy" id="652676"/>
    <lineage>
        <taxon>unclassified sequences</taxon>
        <taxon>metagenomes</taxon>
        <taxon>ecological metagenomes</taxon>
    </lineage>
</organism>
<accession>A0A3B0X4A6</accession>
<dbReference type="AlphaFoldDB" id="A0A3B0X4A6"/>
<gene>
    <name evidence="1" type="ORF">MNBD_GAMMA05-2652</name>
</gene>
<dbReference type="PROSITE" id="PS51257">
    <property type="entry name" value="PROKAR_LIPOPROTEIN"/>
    <property type="match status" value="1"/>
</dbReference>
<evidence type="ECO:0008006" key="2">
    <source>
        <dbReference type="Google" id="ProtNLM"/>
    </source>
</evidence>
<proteinExistence type="predicted"/>